<accession>A0A6B1IHY6</accession>
<feature type="domain" description="HMA" evidence="3">
    <location>
        <begin position="58"/>
        <end position="123"/>
    </location>
</feature>
<dbReference type="AlphaFoldDB" id="A0A6B1IHY6"/>
<dbReference type="InterPro" id="IPR006121">
    <property type="entry name" value="HMA_dom"/>
</dbReference>
<gene>
    <name evidence="4" type="ORF">GLW30_11815</name>
</gene>
<proteinExistence type="predicted"/>
<comment type="caution">
    <text evidence="4">The sequence shown here is derived from an EMBL/GenBank/DDBJ whole genome shotgun (WGS) entry which is preliminary data.</text>
</comment>
<dbReference type="Gene3D" id="3.30.70.100">
    <property type="match status" value="1"/>
</dbReference>
<evidence type="ECO:0000313" key="5">
    <source>
        <dbReference type="Proteomes" id="UP000452321"/>
    </source>
</evidence>
<sequence length="305" mass="31960">MRDSDHRGGETPLDAVVRERGIGAPDGAGEGDSPGGETPPSDAVESGPRVARVPEGHDHDTFSVEGIDTDRREGLLEAVLRDVDGVSDASATRRNGTVGVHHDPSLSRDALRETLESCGLVVAPGDEAFEARRASQFASARVAVAVLFGLMVATPYVAVLYPTRVEWLFYDPVTVQYLQSILDSSMTTHFFVNLGALSGIAFLVACGPTIRRAVAAVRDGRFTNEAAFVGGVVALYGYSTLTAFTGLAGAVHYDLVAYAVVVATLWTEFGVADTATDPASSDESATEAPGDVDADEPVAMTDGGR</sequence>
<evidence type="ECO:0000256" key="1">
    <source>
        <dbReference type="SAM" id="MobiDB-lite"/>
    </source>
</evidence>
<evidence type="ECO:0000259" key="3">
    <source>
        <dbReference type="PROSITE" id="PS50846"/>
    </source>
</evidence>
<keyword evidence="2" id="KW-0472">Membrane</keyword>
<protein>
    <recommendedName>
        <fullName evidence="3">HMA domain-containing protein</fullName>
    </recommendedName>
</protein>
<keyword evidence="2" id="KW-1133">Transmembrane helix</keyword>
<evidence type="ECO:0000313" key="4">
    <source>
        <dbReference type="EMBL" id="MYL68413.1"/>
    </source>
</evidence>
<feature type="transmembrane region" description="Helical" evidence="2">
    <location>
        <begin position="190"/>
        <end position="210"/>
    </location>
</feature>
<dbReference type="InterPro" id="IPR036163">
    <property type="entry name" value="HMA_dom_sf"/>
</dbReference>
<keyword evidence="2" id="KW-0812">Transmembrane</keyword>
<name>A0A6B1IHY6_9EURY</name>
<feature type="compositionally biased region" description="Gly residues" evidence="1">
    <location>
        <begin position="24"/>
        <end position="34"/>
    </location>
</feature>
<organism evidence="4 5">
    <name type="scientific">Halorubrum distributum</name>
    <dbReference type="NCBI Taxonomy" id="29283"/>
    <lineage>
        <taxon>Archaea</taxon>
        <taxon>Methanobacteriati</taxon>
        <taxon>Methanobacteriota</taxon>
        <taxon>Stenosarchaea group</taxon>
        <taxon>Halobacteria</taxon>
        <taxon>Halobacteriales</taxon>
        <taxon>Haloferacaceae</taxon>
        <taxon>Halorubrum</taxon>
        <taxon>Halorubrum distributum group</taxon>
    </lineage>
</organism>
<evidence type="ECO:0000256" key="2">
    <source>
        <dbReference type="SAM" id="Phobius"/>
    </source>
</evidence>
<feature type="compositionally biased region" description="Basic and acidic residues" evidence="1">
    <location>
        <begin position="52"/>
        <end position="67"/>
    </location>
</feature>
<reference evidence="4 5" key="1">
    <citation type="submission" date="2019-11" db="EMBL/GenBank/DDBJ databases">
        <title>Genome sequences of 17 halophilic strains isolated from different environments.</title>
        <authorList>
            <person name="Furrow R.E."/>
        </authorList>
    </citation>
    <scope>NUCLEOTIDE SEQUENCE [LARGE SCALE GENOMIC DNA]</scope>
    <source>
        <strain evidence="4 5">22502_06_Cabo</strain>
    </source>
</reference>
<feature type="region of interest" description="Disordered" evidence="1">
    <location>
        <begin position="1"/>
        <end position="67"/>
    </location>
</feature>
<dbReference type="PROSITE" id="PS50846">
    <property type="entry name" value="HMA_2"/>
    <property type="match status" value="1"/>
</dbReference>
<dbReference type="SUPFAM" id="SSF55008">
    <property type="entry name" value="HMA, heavy metal-associated domain"/>
    <property type="match status" value="1"/>
</dbReference>
<dbReference type="EMBL" id="WMFC01000014">
    <property type="protein sequence ID" value="MYL68413.1"/>
    <property type="molecule type" value="Genomic_DNA"/>
</dbReference>
<dbReference type="RefSeq" id="WP_159358821.1">
    <property type="nucleotide sequence ID" value="NZ_WMFC01000014.1"/>
</dbReference>
<dbReference type="Proteomes" id="UP000452321">
    <property type="component" value="Unassembled WGS sequence"/>
</dbReference>
<dbReference type="GO" id="GO:0046872">
    <property type="term" value="F:metal ion binding"/>
    <property type="evidence" value="ECO:0007669"/>
    <property type="project" value="InterPro"/>
</dbReference>
<feature type="transmembrane region" description="Helical" evidence="2">
    <location>
        <begin position="142"/>
        <end position="161"/>
    </location>
</feature>
<feature type="region of interest" description="Disordered" evidence="1">
    <location>
        <begin position="274"/>
        <end position="305"/>
    </location>
</feature>